<dbReference type="RefSeq" id="WP_008583886.1">
    <property type="nucleotide sequence ID" value="NZ_CP007035.1"/>
</dbReference>
<sequence length="72" mass="7822">MKRKSTYSGWSLLTVAVCTLLLASCQKNNVTITQFSGNRVAGTFSVVNAGYGPRMTDKTTIQGKFKAKVFAQ</sequence>
<dbReference type="PROSITE" id="PS51257">
    <property type="entry name" value="PROKAR_LIPOPROTEIN"/>
    <property type="match status" value="1"/>
</dbReference>
<dbReference type="AlphaFoldDB" id="W0F6Z3"/>
<proteinExistence type="predicted"/>
<dbReference type="HOGENOM" id="CLU_2718237_0_0_10"/>
<organism evidence="2 3">
    <name type="scientific">Niabella soli DSM 19437</name>
    <dbReference type="NCBI Taxonomy" id="929713"/>
    <lineage>
        <taxon>Bacteria</taxon>
        <taxon>Pseudomonadati</taxon>
        <taxon>Bacteroidota</taxon>
        <taxon>Chitinophagia</taxon>
        <taxon>Chitinophagales</taxon>
        <taxon>Chitinophagaceae</taxon>
        <taxon>Niabella</taxon>
    </lineage>
</organism>
<keyword evidence="1" id="KW-0732">Signal</keyword>
<dbReference type="STRING" id="929713.NIASO_02405"/>
<evidence type="ECO:0000313" key="2">
    <source>
        <dbReference type="EMBL" id="AHF17141.1"/>
    </source>
</evidence>
<dbReference type="EMBL" id="CP007035">
    <property type="protein sequence ID" value="AHF17141.1"/>
    <property type="molecule type" value="Genomic_DNA"/>
</dbReference>
<feature type="signal peptide" evidence="1">
    <location>
        <begin position="1"/>
        <end position="23"/>
    </location>
</feature>
<evidence type="ECO:0000313" key="3">
    <source>
        <dbReference type="Proteomes" id="UP000003586"/>
    </source>
</evidence>
<protein>
    <submittedName>
        <fullName evidence="2">Uncharacterized protein</fullName>
    </submittedName>
</protein>
<dbReference type="Proteomes" id="UP000003586">
    <property type="component" value="Chromosome"/>
</dbReference>
<gene>
    <name evidence="2" type="ORF">NIASO_02405</name>
</gene>
<dbReference type="OrthoDB" id="770607at2"/>
<name>W0F6Z3_9BACT</name>
<keyword evidence="3" id="KW-1185">Reference proteome</keyword>
<reference evidence="2 3" key="1">
    <citation type="submission" date="2013-12" db="EMBL/GenBank/DDBJ databases">
        <authorList>
            <consortium name="DOE Joint Genome Institute"/>
            <person name="Eisen J."/>
            <person name="Huntemann M."/>
            <person name="Han J."/>
            <person name="Chen A."/>
            <person name="Kyrpides N."/>
            <person name="Mavromatis K."/>
            <person name="Markowitz V."/>
            <person name="Palaniappan K."/>
            <person name="Ivanova N."/>
            <person name="Schaumberg A."/>
            <person name="Pati A."/>
            <person name="Liolios K."/>
            <person name="Nordberg H.P."/>
            <person name="Cantor M.N."/>
            <person name="Hua S.X."/>
            <person name="Woyke T."/>
        </authorList>
    </citation>
    <scope>NUCLEOTIDE SEQUENCE [LARGE SCALE GENOMIC DNA]</scope>
    <source>
        <strain evidence="3">DSM 19437</strain>
    </source>
</reference>
<dbReference type="KEGG" id="nso:NIASO_02405"/>
<evidence type="ECO:0000256" key="1">
    <source>
        <dbReference type="SAM" id="SignalP"/>
    </source>
</evidence>
<accession>W0F6Z3</accession>
<feature type="chain" id="PRO_5004788567" evidence="1">
    <location>
        <begin position="24"/>
        <end position="72"/>
    </location>
</feature>